<reference evidence="2" key="1">
    <citation type="submission" date="2018-06" db="EMBL/GenBank/DDBJ databases">
        <title>Complete genome of Pseudomonas insecticola strain QZS01.</title>
        <authorList>
            <person name="Wang J."/>
            <person name="Su Q."/>
        </authorList>
    </citation>
    <scope>NUCLEOTIDE SEQUENCE [LARGE SCALE GENOMIC DNA]</scope>
    <source>
        <strain evidence="2">QZS01</strain>
    </source>
</reference>
<evidence type="ECO:0000313" key="2">
    <source>
        <dbReference type="Proteomes" id="UP000273143"/>
    </source>
</evidence>
<accession>A0A3Q9JL62</accession>
<sequence>MKIYTIGFTKKSAEEFFTLIKKSGVKRVIDVRRNNTSQLSGFAKENDLKYFLKALCHVDYIHALDLAPTEEILLPYRHKEHTWQDFKKDYLKLLAERKVETTLDKKLLDNSCLLCGEAEPDHCHREFLIEYLQAHWNDKIEVEHLI</sequence>
<dbReference type="AlphaFoldDB" id="A0A3Q9JL62"/>
<proteinExistence type="predicted"/>
<dbReference type="PANTHER" id="PTHR39337:SF1">
    <property type="entry name" value="BLR5642 PROTEIN"/>
    <property type="match status" value="1"/>
</dbReference>
<gene>
    <name evidence="1" type="ORF">DM558_15445</name>
</gene>
<dbReference type="Pfam" id="PF04343">
    <property type="entry name" value="DUF488"/>
    <property type="match status" value="1"/>
</dbReference>
<dbReference type="EMBL" id="CP029822">
    <property type="protein sequence ID" value="AZS52081.1"/>
    <property type="molecule type" value="Genomic_DNA"/>
</dbReference>
<evidence type="ECO:0000313" key="1">
    <source>
        <dbReference type="EMBL" id="AZS52081.1"/>
    </source>
</evidence>
<name>A0A3Q9JL62_9GAMM</name>
<dbReference type="PANTHER" id="PTHR39337">
    <property type="entry name" value="BLR5642 PROTEIN"/>
    <property type="match status" value="1"/>
</dbReference>
<organism evidence="1 2">
    <name type="scientific">Entomomonas moraniae</name>
    <dbReference type="NCBI Taxonomy" id="2213226"/>
    <lineage>
        <taxon>Bacteria</taxon>
        <taxon>Pseudomonadati</taxon>
        <taxon>Pseudomonadota</taxon>
        <taxon>Gammaproteobacteria</taxon>
        <taxon>Pseudomonadales</taxon>
        <taxon>Pseudomonadaceae</taxon>
        <taxon>Entomomonas</taxon>
    </lineage>
</organism>
<dbReference type="InterPro" id="IPR007438">
    <property type="entry name" value="DUF488"/>
</dbReference>
<keyword evidence="2" id="KW-1185">Reference proteome</keyword>
<protein>
    <submittedName>
        <fullName evidence="1">DUF488 domain-containing protein</fullName>
    </submittedName>
</protein>
<dbReference type="RefSeq" id="WP_109703652.1">
    <property type="nucleotide sequence ID" value="NZ_CP029822.1"/>
</dbReference>
<dbReference type="KEGG" id="emo:DM558_15445"/>
<dbReference type="Proteomes" id="UP000273143">
    <property type="component" value="Chromosome"/>
</dbReference>